<dbReference type="EMBL" id="QJJQ01000001">
    <property type="protein sequence ID" value="PXW90490.1"/>
    <property type="molecule type" value="Genomic_DNA"/>
</dbReference>
<dbReference type="Proteomes" id="UP000247978">
    <property type="component" value="Unassembled WGS sequence"/>
</dbReference>
<dbReference type="AlphaFoldDB" id="A0A2V3W8X0"/>
<reference evidence="1 2" key="1">
    <citation type="submission" date="2018-05" db="EMBL/GenBank/DDBJ databases">
        <title>Genomic Encyclopedia of Type Strains, Phase IV (KMG-IV): sequencing the most valuable type-strain genomes for metagenomic binning, comparative biology and taxonomic classification.</title>
        <authorList>
            <person name="Goeker M."/>
        </authorList>
    </citation>
    <scope>NUCLEOTIDE SEQUENCE [LARGE SCALE GENOMIC DNA]</scope>
    <source>
        <strain evidence="1 2">DSM 28556</strain>
    </source>
</reference>
<dbReference type="OrthoDB" id="128043at2"/>
<evidence type="ECO:0000313" key="2">
    <source>
        <dbReference type="Proteomes" id="UP000247978"/>
    </source>
</evidence>
<proteinExistence type="predicted"/>
<sequence length="56" mass="6546">MVITDESGEKFIHVHPHAEDETIFVTQFDEPGLYKMWAEFKFGDQVNAYPFVIKVN</sequence>
<gene>
    <name evidence="1" type="ORF">DFR56_101402</name>
</gene>
<comment type="caution">
    <text evidence="1">The sequence shown here is derived from an EMBL/GenBank/DDBJ whole genome shotgun (WGS) entry which is preliminary data.</text>
</comment>
<name>A0A2V3W8X0_9BACI</name>
<keyword evidence="2" id="KW-1185">Reference proteome</keyword>
<evidence type="ECO:0000313" key="1">
    <source>
        <dbReference type="EMBL" id="PXW90490.1"/>
    </source>
</evidence>
<protein>
    <submittedName>
        <fullName evidence="1">Uncharacterized protein</fullName>
    </submittedName>
</protein>
<organism evidence="1 2">
    <name type="scientific">Pseudogracilibacillus auburnensis</name>
    <dbReference type="NCBI Taxonomy" id="1494959"/>
    <lineage>
        <taxon>Bacteria</taxon>
        <taxon>Bacillati</taxon>
        <taxon>Bacillota</taxon>
        <taxon>Bacilli</taxon>
        <taxon>Bacillales</taxon>
        <taxon>Bacillaceae</taxon>
        <taxon>Pseudogracilibacillus</taxon>
    </lineage>
</organism>
<accession>A0A2V3W8X0</accession>
<dbReference type="RefSeq" id="WP_158525462.1">
    <property type="nucleotide sequence ID" value="NZ_JBHUHB010000001.1"/>
</dbReference>